<gene>
    <name evidence="1" type="ORF">HKBW3S42_02499</name>
</gene>
<accession>A0A6V8PNM2</accession>
<organism evidence="1 2">
    <name type="scientific">Candidatus Hakubella thermalkaliphila</name>
    <dbReference type="NCBI Taxonomy" id="2754717"/>
    <lineage>
        <taxon>Bacteria</taxon>
        <taxon>Bacillati</taxon>
        <taxon>Actinomycetota</taxon>
        <taxon>Actinomycetota incertae sedis</taxon>
        <taxon>Candidatus Hakubellales</taxon>
        <taxon>Candidatus Hakubellaceae</taxon>
        <taxon>Candidatus Hakubella</taxon>
    </lineage>
</organism>
<name>A0A6V8PNM2_9ACTN</name>
<dbReference type="AlphaFoldDB" id="A0A6V8PNM2"/>
<sequence>MEQFGLKIKRGGNLMQDIRKIIDRNKIKDICIPESFGDQIEFVILPFKEGVDDLWNWEPDDVEFTMFQHKINMESVRKEYGDEDIEKWK</sequence>
<comment type="caution">
    <text evidence="1">The sequence shown here is derived from an EMBL/GenBank/DDBJ whole genome shotgun (WGS) entry which is preliminary data.</text>
</comment>
<evidence type="ECO:0000313" key="1">
    <source>
        <dbReference type="EMBL" id="GFP34159.1"/>
    </source>
</evidence>
<dbReference type="Proteomes" id="UP000568877">
    <property type="component" value="Unassembled WGS sequence"/>
</dbReference>
<reference evidence="1 2" key="1">
    <citation type="journal article" date="2020" name="Front. Microbiol.">
        <title>Single-cell genomics of novel Actinobacteria with the Wood-Ljungdahl pathway discovered in a serpentinizing system.</title>
        <authorList>
            <person name="Merino N."/>
            <person name="Kawai M."/>
            <person name="Boyd E.S."/>
            <person name="Colman D.R."/>
            <person name="McGlynn S.E."/>
            <person name="Nealson K.H."/>
            <person name="Kurokawa K."/>
            <person name="Hongoh Y."/>
        </authorList>
    </citation>
    <scope>NUCLEOTIDE SEQUENCE [LARGE SCALE GENOMIC DNA]</scope>
    <source>
        <strain evidence="1 2">S42</strain>
    </source>
</reference>
<proteinExistence type="predicted"/>
<evidence type="ECO:0000313" key="2">
    <source>
        <dbReference type="Proteomes" id="UP000568877"/>
    </source>
</evidence>
<protein>
    <submittedName>
        <fullName evidence="1">Uncharacterized protein</fullName>
    </submittedName>
</protein>
<dbReference type="EMBL" id="BLSA01000991">
    <property type="protein sequence ID" value="GFP34159.1"/>
    <property type="molecule type" value="Genomic_DNA"/>
</dbReference>